<dbReference type="OrthoDB" id="7159274at2"/>
<accession>A0A3N9TDB8</accession>
<name>A0A3N9TDB8_9VIBR</name>
<dbReference type="AlphaFoldDB" id="A0A3N9TDB8"/>
<dbReference type="GO" id="GO:0046653">
    <property type="term" value="P:tetrahydrofolate metabolic process"/>
    <property type="evidence" value="ECO:0007669"/>
    <property type="project" value="InterPro"/>
</dbReference>
<evidence type="ECO:0000313" key="2">
    <source>
        <dbReference type="Proteomes" id="UP000281112"/>
    </source>
</evidence>
<protein>
    <submittedName>
        <fullName evidence="1">Sarcosine oxidase subunit delta family protein</fullName>
    </submittedName>
</protein>
<dbReference type="RefSeq" id="WP_124938181.1">
    <property type="nucleotide sequence ID" value="NZ_RJVQ01000007.1"/>
</dbReference>
<reference evidence="1 2" key="1">
    <citation type="submission" date="2018-11" db="EMBL/GenBank/DDBJ databases">
        <title>Vibrio LJC006 sp. nov., isolated from seawater during the bloom of the enteromorpha.</title>
        <authorList>
            <person name="Liang J."/>
        </authorList>
    </citation>
    <scope>NUCLEOTIDE SEQUENCE [LARGE SCALE GENOMIC DNA]</scope>
    <source>
        <strain evidence="1 2">LJC006</strain>
    </source>
</reference>
<gene>
    <name evidence="1" type="ORF">EES38_15845</name>
</gene>
<keyword evidence="2" id="KW-1185">Reference proteome</keyword>
<comment type="caution">
    <text evidence="1">The sequence shown here is derived from an EMBL/GenBank/DDBJ whole genome shotgun (WGS) entry which is preliminary data.</text>
</comment>
<dbReference type="InterPro" id="IPR006279">
    <property type="entry name" value="SoxD"/>
</dbReference>
<dbReference type="GO" id="GO:0008115">
    <property type="term" value="F:sarcosine oxidase activity"/>
    <property type="evidence" value="ECO:0007669"/>
    <property type="project" value="InterPro"/>
</dbReference>
<dbReference type="Proteomes" id="UP000281112">
    <property type="component" value="Unassembled WGS sequence"/>
</dbReference>
<organism evidence="1 2">
    <name type="scientific">Vibrio viridaestus</name>
    <dbReference type="NCBI Taxonomy" id="2487322"/>
    <lineage>
        <taxon>Bacteria</taxon>
        <taxon>Pseudomonadati</taxon>
        <taxon>Pseudomonadota</taxon>
        <taxon>Gammaproteobacteria</taxon>
        <taxon>Vibrionales</taxon>
        <taxon>Vibrionaceae</taxon>
        <taxon>Vibrio</taxon>
    </lineage>
</organism>
<evidence type="ECO:0000313" key="1">
    <source>
        <dbReference type="EMBL" id="RQW62187.1"/>
    </source>
</evidence>
<dbReference type="NCBIfam" id="TIGR01374">
    <property type="entry name" value="soxD"/>
    <property type="match status" value="1"/>
</dbReference>
<proteinExistence type="predicted"/>
<dbReference type="Pfam" id="PF04267">
    <property type="entry name" value="SoxD"/>
    <property type="match status" value="1"/>
</dbReference>
<sequence>MFYVYCPHCGEMREEEEFQIKGQAHISRPADPDNCSDKEWGEYMYFRSNPKGPHNEIWYHATGCRKFFNVTRDTATYEIKLVYKLGEKPETLETSIQGAEK</sequence>
<dbReference type="EMBL" id="RJVQ01000007">
    <property type="protein sequence ID" value="RQW62187.1"/>
    <property type="molecule type" value="Genomic_DNA"/>
</dbReference>
<dbReference type="InterPro" id="IPR038561">
    <property type="entry name" value="SoxD_sf"/>
</dbReference>
<dbReference type="Gene3D" id="3.30.2270.10">
    <property type="entry name" value="Folate-binding superfamily"/>
    <property type="match status" value="1"/>
</dbReference>